<reference evidence="12" key="1">
    <citation type="submission" date="2016-01" db="EMBL/GenBank/DDBJ databases">
        <title>Reference transcriptome for the parasite Schistocephalus solidus: insights into the molecular evolution of parasitism.</title>
        <authorList>
            <person name="Hebert F.O."/>
            <person name="Grambauer S."/>
            <person name="Barber I."/>
            <person name="Landry C.R."/>
            <person name="Aubin-Horth N."/>
        </authorList>
    </citation>
    <scope>NUCLEOTIDE SEQUENCE</scope>
</reference>
<dbReference type="InterPro" id="IPR027417">
    <property type="entry name" value="P-loop_NTPase"/>
</dbReference>
<dbReference type="InterPro" id="IPR013525">
    <property type="entry name" value="ABC2_TM"/>
</dbReference>
<dbReference type="FunFam" id="3.40.50.300:FF:000622">
    <property type="entry name" value="ATP-binding cassette sub-family G member 2"/>
    <property type="match status" value="1"/>
</dbReference>
<dbReference type="CDD" id="cd03213">
    <property type="entry name" value="ABCG_EPDR"/>
    <property type="match status" value="1"/>
</dbReference>
<dbReference type="PROSITE" id="PS50893">
    <property type="entry name" value="ABC_TRANSPORTER_2"/>
    <property type="match status" value="1"/>
</dbReference>
<dbReference type="SUPFAM" id="SSF52540">
    <property type="entry name" value="P-loop containing nucleoside triphosphate hydrolases"/>
    <property type="match status" value="1"/>
</dbReference>
<keyword evidence="6" id="KW-0067">ATP-binding</keyword>
<dbReference type="GO" id="GO:0140359">
    <property type="term" value="F:ABC-type transporter activity"/>
    <property type="evidence" value="ECO:0007669"/>
    <property type="project" value="InterPro"/>
</dbReference>
<comment type="subcellular location">
    <subcellularLocation>
        <location evidence="1">Membrane</location>
        <topology evidence="1">Multi-pass membrane protein</topology>
    </subcellularLocation>
</comment>
<dbReference type="GO" id="GO:0015562">
    <property type="term" value="F:efflux transmembrane transporter activity"/>
    <property type="evidence" value="ECO:0007669"/>
    <property type="project" value="UniProtKB-ARBA"/>
</dbReference>
<dbReference type="InterPro" id="IPR003593">
    <property type="entry name" value="AAA+_ATPase"/>
</dbReference>
<dbReference type="PANTHER" id="PTHR48041:SF71">
    <property type="entry name" value="ATP-BINDING CASSETTE SUB-FAMILY G MEMBER 8"/>
    <property type="match status" value="1"/>
</dbReference>
<feature type="transmembrane region" description="Helical" evidence="10">
    <location>
        <begin position="967"/>
        <end position="989"/>
    </location>
</feature>
<feature type="transmembrane region" description="Helical" evidence="10">
    <location>
        <begin position="847"/>
        <end position="870"/>
    </location>
</feature>
<dbReference type="PANTHER" id="PTHR48041">
    <property type="entry name" value="ABC TRANSPORTER G FAMILY MEMBER 28"/>
    <property type="match status" value="1"/>
</dbReference>
<dbReference type="Pfam" id="PF01061">
    <property type="entry name" value="ABC2_membrane"/>
    <property type="match status" value="1"/>
</dbReference>
<dbReference type="GO" id="GO:0008514">
    <property type="term" value="F:organic anion transmembrane transporter activity"/>
    <property type="evidence" value="ECO:0007669"/>
    <property type="project" value="UniProtKB-ARBA"/>
</dbReference>
<feature type="compositionally biased region" description="Low complexity" evidence="9">
    <location>
        <begin position="226"/>
        <end position="239"/>
    </location>
</feature>
<dbReference type="EMBL" id="GEEE01022167">
    <property type="protein sequence ID" value="JAP41058.1"/>
    <property type="molecule type" value="Transcribed_RNA"/>
</dbReference>
<feature type="compositionally biased region" description="Basic residues" evidence="9">
    <location>
        <begin position="53"/>
        <end position="62"/>
    </location>
</feature>
<dbReference type="GO" id="GO:0042632">
    <property type="term" value="P:cholesterol homeostasis"/>
    <property type="evidence" value="ECO:0007669"/>
    <property type="project" value="TreeGrafter"/>
</dbReference>
<evidence type="ECO:0000256" key="6">
    <source>
        <dbReference type="ARBA" id="ARBA00022840"/>
    </source>
</evidence>
<evidence type="ECO:0000256" key="3">
    <source>
        <dbReference type="ARBA" id="ARBA00022448"/>
    </source>
</evidence>
<evidence type="ECO:0000256" key="4">
    <source>
        <dbReference type="ARBA" id="ARBA00022692"/>
    </source>
</evidence>
<name>A0A0X3NMV2_SCHSO</name>
<keyword evidence="7 10" id="KW-1133">Transmembrane helix</keyword>
<feature type="transmembrane region" description="Helical" evidence="10">
    <location>
        <begin position="736"/>
        <end position="756"/>
    </location>
</feature>
<dbReference type="GO" id="GO:0016324">
    <property type="term" value="C:apical plasma membrane"/>
    <property type="evidence" value="ECO:0007669"/>
    <property type="project" value="UniProtKB-ARBA"/>
</dbReference>
<dbReference type="GO" id="GO:0043235">
    <property type="term" value="C:receptor complex"/>
    <property type="evidence" value="ECO:0007669"/>
    <property type="project" value="TreeGrafter"/>
</dbReference>
<evidence type="ECO:0000256" key="1">
    <source>
        <dbReference type="ARBA" id="ARBA00004141"/>
    </source>
</evidence>
<sequence length="998" mass="109817">MPLRELETAPITRMWRRLSSSARPSTPNDEKNQPVERVSSRPTSPSPPPPRPPKQRPKRSRKSTSFNYANFFPSTEDLHAGGLTPTTTAVEDTRTVKFCEAVIPNLSKPPAKAPEALDLRCRPVSRSPSAPQLRNLQLVNERTKVSPDRMFDRQAPLDLSHSRNKNMNYLLTAPRVRPPLSDHRSALQVPPLLLVNGRTDVNPTAPPGARPAMPTNSLHSSDLDNPMSSPVVPQPVGQSPFPENTRLPALPLFSLAGTIDGAGDDQGRLHRHTITATTASAPQISVLDNYLPDRRQPIAPRTFIPLSAVPQGMLGSITGEASAQARINSLVDPAAGAPGGRAYSLGGLSTVSARTMIPGSVITFQDIKYVVTTKKTACSKPVIKTVLNGVSGIMRPGVNAIMGPTGCGKSSLLDVLAGRKDPKYLSGEVLVDGAPQPKNFKCISGYVVQDDILMGTLTVRESLYFAAVLRRKASCTKAETNSKVDDVLEELGLMHVADTKIGTELFRGVSGGERKRTSIGMEIIADPSVLFLDEPTTGLDAFTAGSVIQTLKTLSRRGRTIILSIHQPKYSIYKLFDSLTLVCGGQIVYHGPGRKDPIHYFARLGYICEDHNNPPDFFLDILHGEVKPVDPNQMPFQQDEYFDDAQTDFELTAEESTHQMNVVTSSLVSEWQDSAEFQRVNNELMSPHRNSDDPNASETVKAHNDHVSYSAPFSRQMRVICWRTFLNLIRDPQASIVQTLVYLFFAVSMGVVYFGLDRSLETGLQNRAGLFFFATLQVVFVNIGAIELFLKERAIFIHEHSSGYYRVSAYFLAKLICDVLPTKALPVFFFMPITYWMAKLVPKAGNFFFFELILTLGTVSAAAAALFVSASVTTFSIANVIISILFVFMMVFGGYLINLNSMGAWLSWLRYFSIFRYTLGGLLINEVAGLEFCPSVNRSTDGFVDTRTCESGTQYLQDMALPSSTLWDLWCNAVGLGSIAIVCLILCYVQLRRISVYK</sequence>
<dbReference type="Pfam" id="PF00005">
    <property type="entry name" value="ABC_tran"/>
    <property type="match status" value="1"/>
</dbReference>
<gene>
    <name evidence="12" type="ORF">TR105101</name>
</gene>
<keyword evidence="4 10" id="KW-0812">Transmembrane</keyword>
<evidence type="ECO:0000256" key="7">
    <source>
        <dbReference type="ARBA" id="ARBA00022989"/>
    </source>
</evidence>
<accession>A0A0X3NMV2</accession>
<evidence type="ECO:0000256" key="10">
    <source>
        <dbReference type="SAM" id="Phobius"/>
    </source>
</evidence>
<feature type="compositionally biased region" description="Polar residues" evidence="9">
    <location>
        <begin position="18"/>
        <end position="27"/>
    </location>
</feature>
<evidence type="ECO:0000256" key="9">
    <source>
        <dbReference type="SAM" id="MobiDB-lite"/>
    </source>
</evidence>
<dbReference type="GO" id="GO:0016887">
    <property type="term" value="F:ATP hydrolysis activity"/>
    <property type="evidence" value="ECO:0007669"/>
    <property type="project" value="InterPro"/>
</dbReference>
<feature type="transmembrane region" description="Helical" evidence="10">
    <location>
        <begin position="876"/>
        <end position="897"/>
    </location>
</feature>
<dbReference type="GO" id="GO:0005524">
    <property type="term" value="F:ATP binding"/>
    <property type="evidence" value="ECO:0007669"/>
    <property type="project" value="UniProtKB-KW"/>
</dbReference>
<evidence type="ECO:0000256" key="8">
    <source>
        <dbReference type="ARBA" id="ARBA00023136"/>
    </source>
</evidence>
<dbReference type="SMART" id="SM00382">
    <property type="entry name" value="AAA"/>
    <property type="match status" value="1"/>
</dbReference>
<keyword evidence="8 10" id="KW-0472">Membrane</keyword>
<protein>
    <recommendedName>
        <fullName evidence="11">ABC transporter domain-containing protein</fullName>
    </recommendedName>
</protein>
<dbReference type="InterPro" id="IPR003439">
    <property type="entry name" value="ABC_transporter-like_ATP-bd"/>
</dbReference>
<evidence type="ECO:0000256" key="5">
    <source>
        <dbReference type="ARBA" id="ARBA00022741"/>
    </source>
</evidence>
<organism evidence="12">
    <name type="scientific">Schistocephalus solidus</name>
    <name type="common">Tapeworm</name>
    <dbReference type="NCBI Taxonomy" id="70667"/>
    <lineage>
        <taxon>Eukaryota</taxon>
        <taxon>Metazoa</taxon>
        <taxon>Spiralia</taxon>
        <taxon>Lophotrochozoa</taxon>
        <taxon>Platyhelminthes</taxon>
        <taxon>Cestoda</taxon>
        <taxon>Eucestoda</taxon>
        <taxon>Diphyllobothriidea</taxon>
        <taxon>Diphyllobothriidae</taxon>
        <taxon>Schistocephalus</taxon>
    </lineage>
</organism>
<dbReference type="AlphaFoldDB" id="A0A0X3NMV2"/>
<dbReference type="GO" id="GO:0120020">
    <property type="term" value="F:cholesterol transfer activity"/>
    <property type="evidence" value="ECO:0007669"/>
    <property type="project" value="TreeGrafter"/>
</dbReference>
<feature type="transmembrane region" description="Helical" evidence="10">
    <location>
        <begin position="810"/>
        <end position="835"/>
    </location>
</feature>
<evidence type="ECO:0000259" key="11">
    <source>
        <dbReference type="PROSITE" id="PS50893"/>
    </source>
</evidence>
<evidence type="ECO:0000313" key="12">
    <source>
        <dbReference type="EMBL" id="JAP41058.1"/>
    </source>
</evidence>
<feature type="transmembrane region" description="Helical" evidence="10">
    <location>
        <begin position="909"/>
        <end position="928"/>
    </location>
</feature>
<proteinExistence type="inferred from homology"/>
<keyword evidence="5" id="KW-0547">Nucleotide-binding</keyword>
<dbReference type="Gene3D" id="3.40.50.300">
    <property type="entry name" value="P-loop containing nucleotide triphosphate hydrolases"/>
    <property type="match status" value="1"/>
</dbReference>
<feature type="region of interest" description="Disordered" evidence="9">
    <location>
        <begin position="197"/>
        <end position="239"/>
    </location>
</feature>
<feature type="region of interest" description="Disordered" evidence="9">
    <location>
        <begin position="1"/>
        <end position="63"/>
    </location>
</feature>
<evidence type="ECO:0000256" key="2">
    <source>
        <dbReference type="ARBA" id="ARBA00005814"/>
    </source>
</evidence>
<feature type="domain" description="ABC transporter" evidence="11">
    <location>
        <begin position="362"/>
        <end position="609"/>
    </location>
</feature>
<dbReference type="InterPro" id="IPR050352">
    <property type="entry name" value="ABCG_transporters"/>
</dbReference>
<keyword evidence="3" id="KW-0813">Transport</keyword>
<feature type="transmembrane region" description="Helical" evidence="10">
    <location>
        <begin position="768"/>
        <end position="790"/>
    </location>
</feature>
<comment type="similarity">
    <text evidence="2">Belongs to the ABC transporter superfamily. ABCG family. Eye pigment precursor importer (TC 3.A.1.204) subfamily.</text>
</comment>
<dbReference type="GO" id="GO:0033344">
    <property type="term" value="P:cholesterol efflux"/>
    <property type="evidence" value="ECO:0007669"/>
    <property type="project" value="TreeGrafter"/>
</dbReference>